<organism evidence="4 5">
    <name type="scientific">Talaromyces rugulosus</name>
    <name type="common">Penicillium rugulosum</name>
    <dbReference type="NCBI Taxonomy" id="121627"/>
    <lineage>
        <taxon>Eukaryota</taxon>
        <taxon>Fungi</taxon>
        <taxon>Dikarya</taxon>
        <taxon>Ascomycota</taxon>
        <taxon>Pezizomycotina</taxon>
        <taxon>Eurotiomycetes</taxon>
        <taxon>Eurotiomycetidae</taxon>
        <taxon>Eurotiales</taxon>
        <taxon>Trichocomaceae</taxon>
        <taxon>Talaromyces</taxon>
        <taxon>Talaromyces sect. Islandici</taxon>
    </lineage>
</organism>
<keyword evidence="5" id="KW-1185">Reference proteome</keyword>
<keyword evidence="3" id="KW-1133">Transmembrane helix</keyword>
<evidence type="ECO:0000256" key="2">
    <source>
        <dbReference type="SAM" id="MobiDB-lite"/>
    </source>
</evidence>
<dbReference type="KEGG" id="trg:TRUGW13939_10377"/>
<dbReference type="OrthoDB" id="4221766at2759"/>
<dbReference type="RefSeq" id="XP_035349382.1">
    <property type="nucleotide sequence ID" value="XM_035493489.1"/>
</dbReference>
<protein>
    <recommendedName>
        <fullName evidence="6">Tat pathway signal sequence</fullName>
    </recommendedName>
</protein>
<feature type="region of interest" description="Disordered" evidence="2">
    <location>
        <begin position="9"/>
        <end position="37"/>
    </location>
</feature>
<dbReference type="InterPro" id="IPR021765">
    <property type="entry name" value="UstYa-like"/>
</dbReference>
<dbReference type="GO" id="GO:0043386">
    <property type="term" value="P:mycotoxin biosynthetic process"/>
    <property type="evidence" value="ECO:0007669"/>
    <property type="project" value="InterPro"/>
</dbReference>
<name>A0A7H8RB28_TALRU</name>
<feature type="transmembrane region" description="Helical" evidence="3">
    <location>
        <begin position="47"/>
        <end position="69"/>
    </location>
</feature>
<accession>A0A7H8RB28</accession>
<evidence type="ECO:0000256" key="1">
    <source>
        <dbReference type="ARBA" id="ARBA00035112"/>
    </source>
</evidence>
<dbReference type="Proteomes" id="UP000509510">
    <property type="component" value="Chromosome VI"/>
</dbReference>
<dbReference type="PANTHER" id="PTHR33365">
    <property type="entry name" value="YALI0B05434P"/>
    <property type="match status" value="1"/>
</dbReference>
<proteinExistence type="inferred from homology"/>
<reference evidence="5" key="1">
    <citation type="submission" date="2020-06" db="EMBL/GenBank/DDBJ databases">
        <title>A chromosome-scale genome assembly of Talaromyces rugulosus W13939.</title>
        <authorList>
            <person name="Wang B."/>
            <person name="Guo L."/>
            <person name="Ye K."/>
            <person name="Wang L."/>
        </authorList>
    </citation>
    <scope>NUCLEOTIDE SEQUENCE [LARGE SCALE GENOMIC DNA]</scope>
    <source>
        <strain evidence="5">W13939</strain>
    </source>
</reference>
<dbReference type="Pfam" id="PF11807">
    <property type="entry name" value="UstYa"/>
    <property type="match status" value="1"/>
</dbReference>
<comment type="similarity">
    <text evidence="1">Belongs to the ustYa family.</text>
</comment>
<sequence>MYPIKYEAVDSSDAEVSEHDATDSSNLNYEIEESPGNKGLPMKREKLLLWLNGLIFCISLYLLFVTVILTRRNNDDLNDLLRMTSEYSPIFDRIDIPLVTKKMNATLLEPDPSPIYRRPPSPEVDEAWNRLANIKPIVISRSDVIQLGRDPSVAAKWPESFGFGSDAYIGRIDMFHQIHCLDWLRREANFDHYYGKKWPPGTPPSDMHRTHVSHCIYLLLQNLMCNANVDIYTHYWADAQLNAFPDFSVNHKCRDFDAILKWQEDNSVDVDLFAAIRKPPQYEAKIMSHRFKELFGWFDSHPDNGSDSGEIG</sequence>
<dbReference type="GeneID" id="55997857"/>
<keyword evidence="3" id="KW-0812">Transmembrane</keyword>
<evidence type="ECO:0000256" key="3">
    <source>
        <dbReference type="SAM" id="Phobius"/>
    </source>
</evidence>
<dbReference type="EMBL" id="CP055903">
    <property type="protein sequence ID" value="QKX63208.1"/>
    <property type="molecule type" value="Genomic_DNA"/>
</dbReference>
<evidence type="ECO:0000313" key="4">
    <source>
        <dbReference type="EMBL" id="QKX63208.1"/>
    </source>
</evidence>
<evidence type="ECO:0008006" key="6">
    <source>
        <dbReference type="Google" id="ProtNLM"/>
    </source>
</evidence>
<dbReference type="PANTHER" id="PTHR33365:SF14">
    <property type="entry name" value="TAT PATHWAY SIGNAL SEQUENCE"/>
    <property type="match status" value="1"/>
</dbReference>
<keyword evidence="3" id="KW-0472">Membrane</keyword>
<gene>
    <name evidence="4" type="ORF">TRUGW13939_10377</name>
</gene>
<evidence type="ECO:0000313" key="5">
    <source>
        <dbReference type="Proteomes" id="UP000509510"/>
    </source>
</evidence>
<dbReference type="AlphaFoldDB" id="A0A7H8RB28"/>